<dbReference type="AlphaFoldDB" id="A0A7H9E8A8"/>
<dbReference type="RefSeq" id="WP_180862110.1">
    <property type="nucleotide sequence ID" value="NZ_CP047415.1"/>
</dbReference>
<keyword evidence="1" id="KW-0472">Membrane</keyword>
<gene>
    <name evidence="2" type="ORF">GTO85_05630</name>
</gene>
<proteinExistence type="predicted"/>
<reference evidence="2 3" key="1">
    <citation type="submission" date="2020-01" db="EMBL/GenBank/DDBJ databases">
        <title>Complete and circular genome sequences of six lactobacillus isolates from horses.</title>
        <authorList>
            <person name="Hassan H.M."/>
        </authorList>
    </citation>
    <scope>NUCLEOTIDE SEQUENCE [LARGE SCALE GENOMIC DNA]</scope>
    <source>
        <strain evidence="2 3">1D</strain>
    </source>
</reference>
<name>A0A7H9E8A8_9LACO</name>
<accession>A0A7H9E8A8</accession>
<dbReference type="Proteomes" id="UP000510660">
    <property type="component" value="Chromosome"/>
</dbReference>
<keyword evidence="1" id="KW-0812">Transmembrane</keyword>
<evidence type="ECO:0000313" key="2">
    <source>
        <dbReference type="EMBL" id="QLL73880.1"/>
    </source>
</evidence>
<keyword evidence="1" id="KW-1133">Transmembrane helix</keyword>
<organism evidence="2 3">
    <name type="scientific">Lactobacillus crispatus</name>
    <dbReference type="NCBI Taxonomy" id="47770"/>
    <lineage>
        <taxon>Bacteria</taxon>
        <taxon>Bacillati</taxon>
        <taxon>Bacillota</taxon>
        <taxon>Bacilli</taxon>
        <taxon>Lactobacillales</taxon>
        <taxon>Lactobacillaceae</taxon>
        <taxon>Lactobacillus</taxon>
    </lineage>
</organism>
<protein>
    <submittedName>
        <fullName evidence="2">Uncharacterized protein</fullName>
    </submittedName>
</protein>
<sequence length="139" mass="15812">MKKAIQRLKSKLNVRNCELLIGLFILGKGVWLYHDSHYFIYPPQFQSIENSRYIDLGLILLGALLMITAFLAPYMRSTKRKIQLIIVSKVFLVLAGVVCMVLALLQITHGIFTPFYRMGHSAWGDLIIFGFVYLTASDA</sequence>
<feature type="transmembrane region" description="Helical" evidence="1">
    <location>
        <begin position="86"/>
        <end position="112"/>
    </location>
</feature>
<evidence type="ECO:0000313" key="3">
    <source>
        <dbReference type="Proteomes" id="UP000510660"/>
    </source>
</evidence>
<evidence type="ECO:0000256" key="1">
    <source>
        <dbReference type="SAM" id="Phobius"/>
    </source>
</evidence>
<dbReference type="EMBL" id="CP047415">
    <property type="protein sequence ID" value="QLL73880.1"/>
    <property type="molecule type" value="Genomic_DNA"/>
</dbReference>
<feature type="transmembrane region" description="Helical" evidence="1">
    <location>
        <begin position="12"/>
        <end position="33"/>
    </location>
</feature>
<feature type="transmembrane region" description="Helical" evidence="1">
    <location>
        <begin position="53"/>
        <end position="74"/>
    </location>
</feature>
<feature type="transmembrane region" description="Helical" evidence="1">
    <location>
        <begin position="118"/>
        <end position="136"/>
    </location>
</feature>